<comment type="similarity">
    <text evidence="2 6">Belongs to the GerABKA family.</text>
</comment>
<feature type="transmembrane region" description="Helical" evidence="7">
    <location>
        <begin position="384"/>
        <end position="403"/>
    </location>
</feature>
<name>A0A0G8CLL7_9BACI</name>
<sequence>MGELLELKGNLFEIMKEIRDELGAPNDLTIREVALAGSLTRCAVVFLCGLTDKDNVYKYVVRTLQYEEVSNEAAVVQTLLDRFISIAEVGKKTTFPDIINAILAGDTVILIDNIQNAIVINSRAWEKRSLEPPVTEDLIRGPRIGLNEDINVNKMLIRRSLRDPKLRFQSYIMGKRSQKEVTLVYIEDIINPYIVKELDRRLQSIVTDVVFETGTIEQLIQDNNLSPFPQFLNTERPDNIVASLAKGKAAILVDGSPFALIAPLVFVDIFQSVEDHYERWVIGTLLRILRMGSGIVAVLMPAMYVALVSYHQGLIPSKLAYSIAGAREGVPFPAYIETLMMALTMELIREAGIRLPKPMGQTIGIVGGLVIGEAAVNAGIVNPFLVIIIAVTAIATFSLPVYSITITFRILLFVFVLAATAFGLYGIILALIALAVHITNLTSVGVPYTTPIAPAFYKDWKEEFIRMPKSMLKDRPEYLQTKDSTIRPKEGE</sequence>
<evidence type="ECO:0000256" key="2">
    <source>
        <dbReference type="ARBA" id="ARBA00005278"/>
    </source>
</evidence>
<organism evidence="8 9">
    <name type="scientific">Bacillus wiedmannii</name>
    <dbReference type="NCBI Taxonomy" id="1890302"/>
    <lineage>
        <taxon>Bacteria</taxon>
        <taxon>Bacillati</taxon>
        <taxon>Bacillota</taxon>
        <taxon>Bacilli</taxon>
        <taxon>Bacillales</taxon>
        <taxon>Bacillaceae</taxon>
        <taxon>Bacillus</taxon>
        <taxon>Bacillus cereus group</taxon>
    </lineage>
</organism>
<reference evidence="8 9" key="1">
    <citation type="journal article" date="2015" name="Genome Announc.">
        <title>Next-Generation Whole-Genome Sequencing of Eight Strains of Bacillus cereus, Isolated from Food.</title>
        <authorList>
            <person name="Krawczyk A.O."/>
            <person name="de Jong A."/>
            <person name="Eijlander R.T."/>
            <person name="Berendsen E.M."/>
            <person name="Holsappel S."/>
            <person name="Wells-Bennik M.H."/>
            <person name="Kuipers O.P."/>
        </authorList>
    </citation>
    <scope>NUCLEOTIDE SEQUENCE [LARGE SCALE GENOMIC DNA]</scope>
    <source>
        <strain evidence="8 9">B4147</strain>
    </source>
</reference>
<dbReference type="PIRSF" id="PIRSF005690">
    <property type="entry name" value="GerBA"/>
    <property type="match status" value="1"/>
</dbReference>
<comment type="subcellular location">
    <subcellularLocation>
        <location evidence="6">Cell membrane</location>
    </subcellularLocation>
    <subcellularLocation>
        <location evidence="1">Membrane</location>
        <topology evidence="1">Multi-pass membrane protein</topology>
    </subcellularLocation>
</comment>
<keyword evidence="4 7" id="KW-1133">Transmembrane helix</keyword>
<dbReference type="GO" id="GO:0005886">
    <property type="term" value="C:plasma membrane"/>
    <property type="evidence" value="ECO:0007669"/>
    <property type="project" value="UniProtKB-SubCell"/>
</dbReference>
<evidence type="ECO:0000256" key="5">
    <source>
        <dbReference type="ARBA" id="ARBA00023136"/>
    </source>
</evidence>
<keyword evidence="5 6" id="KW-0472">Membrane</keyword>
<dbReference type="RefSeq" id="WP_131701097.1">
    <property type="nucleotide sequence ID" value="NZ_JARMPN010000042.1"/>
</dbReference>
<accession>A0A0G8CLL7</accession>
<evidence type="ECO:0000256" key="4">
    <source>
        <dbReference type="ARBA" id="ARBA00022989"/>
    </source>
</evidence>
<evidence type="ECO:0008006" key="10">
    <source>
        <dbReference type="Google" id="ProtNLM"/>
    </source>
</evidence>
<dbReference type="InterPro" id="IPR004995">
    <property type="entry name" value="Spore_Ger"/>
</dbReference>
<evidence type="ECO:0000256" key="6">
    <source>
        <dbReference type="PIRNR" id="PIRNR005690"/>
    </source>
</evidence>
<evidence type="ECO:0000256" key="3">
    <source>
        <dbReference type="ARBA" id="ARBA00022692"/>
    </source>
</evidence>
<evidence type="ECO:0000256" key="1">
    <source>
        <dbReference type="ARBA" id="ARBA00004141"/>
    </source>
</evidence>
<dbReference type="AlphaFoldDB" id="A0A0G8CLL7"/>
<gene>
    <name evidence="8" type="ORF">B4147_0696</name>
</gene>
<feature type="transmembrane region" description="Helical" evidence="7">
    <location>
        <begin position="410"/>
        <end position="438"/>
    </location>
</feature>
<evidence type="ECO:0000313" key="8">
    <source>
        <dbReference type="EMBL" id="KLA00651.1"/>
    </source>
</evidence>
<protein>
    <recommendedName>
        <fullName evidence="10">Spore germination protein</fullName>
    </recommendedName>
</protein>
<dbReference type="EMBL" id="LCYN01000002">
    <property type="protein sequence ID" value="KLA00651.1"/>
    <property type="molecule type" value="Genomic_DNA"/>
</dbReference>
<dbReference type="PANTHER" id="PTHR22550:SF5">
    <property type="entry name" value="LEUCINE ZIPPER PROTEIN 4"/>
    <property type="match status" value="1"/>
</dbReference>
<evidence type="ECO:0000313" key="9">
    <source>
        <dbReference type="Proteomes" id="UP000035350"/>
    </source>
</evidence>
<keyword evidence="3 7" id="KW-0812">Transmembrane</keyword>
<dbReference type="PATRIC" id="fig|1396.433.peg.1139"/>
<dbReference type="Proteomes" id="UP000035350">
    <property type="component" value="Unassembled WGS sequence"/>
</dbReference>
<proteinExistence type="inferred from homology"/>
<comment type="caution">
    <text evidence="8">The sequence shown here is derived from an EMBL/GenBank/DDBJ whole genome shotgun (WGS) entry which is preliminary data.</text>
</comment>
<evidence type="ECO:0000256" key="7">
    <source>
        <dbReference type="SAM" id="Phobius"/>
    </source>
</evidence>
<dbReference type="GO" id="GO:0009847">
    <property type="term" value="P:spore germination"/>
    <property type="evidence" value="ECO:0007669"/>
    <property type="project" value="UniProtKB-UniRule"/>
</dbReference>
<dbReference type="InterPro" id="IPR050768">
    <property type="entry name" value="UPF0353/GerABKA_families"/>
</dbReference>
<feature type="transmembrane region" description="Helical" evidence="7">
    <location>
        <begin position="288"/>
        <end position="310"/>
    </location>
</feature>
<dbReference type="PANTHER" id="PTHR22550">
    <property type="entry name" value="SPORE GERMINATION PROTEIN"/>
    <property type="match status" value="1"/>
</dbReference>
<dbReference type="Pfam" id="PF03323">
    <property type="entry name" value="GerA"/>
    <property type="match status" value="1"/>
</dbReference>
<reference evidence="9" key="2">
    <citation type="submission" date="2015-04" db="EMBL/GenBank/DDBJ databases">
        <title>Draft Genome Sequences of Eight Spore-Forming Food Isolates of Bacillus cereus Genome sequencing.</title>
        <authorList>
            <person name="Krawcyk A.O."/>
            <person name="de Jong A."/>
            <person name="Eijlander R.T."/>
            <person name="Berendsen E.M."/>
            <person name="Holsappel S."/>
            <person name="Wells-Bennik M."/>
            <person name="Kuipers O.P."/>
        </authorList>
    </citation>
    <scope>NUCLEOTIDE SEQUENCE [LARGE SCALE GENOMIC DNA]</scope>
    <source>
        <strain evidence="9">B4147</strain>
    </source>
</reference>